<name>A0A0C3JLW6_PISTI</name>
<reference evidence="1 2" key="1">
    <citation type="submission" date="2014-04" db="EMBL/GenBank/DDBJ databases">
        <authorList>
            <consortium name="DOE Joint Genome Institute"/>
            <person name="Kuo A."/>
            <person name="Kohler A."/>
            <person name="Costa M.D."/>
            <person name="Nagy L.G."/>
            <person name="Floudas D."/>
            <person name="Copeland A."/>
            <person name="Barry K.W."/>
            <person name="Cichocki N."/>
            <person name="Veneault-Fourrey C."/>
            <person name="LaButti K."/>
            <person name="Lindquist E.A."/>
            <person name="Lipzen A."/>
            <person name="Lundell T."/>
            <person name="Morin E."/>
            <person name="Murat C."/>
            <person name="Sun H."/>
            <person name="Tunlid A."/>
            <person name="Henrissat B."/>
            <person name="Grigoriev I.V."/>
            <person name="Hibbett D.S."/>
            <person name="Martin F."/>
            <person name="Nordberg H.P."/>
            <person name="Cantor M.N."/>
            <person name="Hua S.X."/>
        </authorList>
    </citation>
    <scope>NUCLEOTIDE SEQUENCE [LARGE SCALE GENOMIC DNA]</scope>
    <source>
        <strain evidence="1 2">Marx 270</strain>
    </source>
</reference>
<proteinExistence type="predicted"/>
<dbReference type="AlphaFoldDB" id="A0A0C3JLW6"/>
<sequence length="70" mass="7910">MNFMPETHAQMGGSRAKGMNDTVDLIQDLLESWLDCCSRMMYPVLPSNIEPLNEDVSHSSVLQSFPRPQL</sequence>
<evidence type="ECO:0000313" key="2">
    <source>
        <dbReference type="Proteomes" id="UP000054217"/>
    </source>
</evidence>
<evidence type="ECO:0000313" key="1">
    <source>
        <dbReference type="EMBL" id="KIN98556.1"/>
    </source>
</evidence>
<dbReference type="InParanoid" id="A0A0C3JLW6"/>
<dbReference type="Proteomes" id="UP000054217">
    <property type="component" value="Unassembled WGS sequence"/>
</dbReference>
<reference evidence="2" key="2">
    <citation type="submission" date="2015-01" db="EMBL/GenBank/DDBJ databases">
        <title>Evolutionary Origins and Diversification of the Mycorrhizal Mutualists.</title>
        <authorList>
            <consortium name="DOE Joint Genome Institute"/>
            <consortium name="Mycorrhizal Genomics Consortium"/>
            <person name="Kohler A."/>
            <person name="Kuo A."/>
            <person name="Nagy L.G."/>
            <person name="Floudas D."/>
            <person name="Copeland A."/>
            <person name="Barry K.W."/>
            <person name="Cichocki N."/>
            <person name="Veneault-Fourrey C."/>
            <person name="LaButti K."/>
            <person name="Lindquist E.A."/>
            <person name="Lipzen A."/>
            <person name="Lundell T."/>
            <person name="Morin E."/>
            <person name="Murat C."/>
            <person name="Riley R."/>
            <person name="Ohm R."/>
            <person name="Sun H."/>
            <person name="Tunlid A."/>
            <person name="Henrissat B."/>
            <person name="Grigoriev I.V."/>
            <person name="Hibbett D.S."/>
            <person name="Martin F."/>
        </authorList>
    </citation>
    <scope>NUCLEOTIDE SEQUENCE [LARGE SCALE GENOMIC DNA]</scope>
    <source>
        <strain evidence="2">Marx 270</strain>
    </source>
</reference>
<dbReference type="HOGENOM" id="CLU_2758845_0_0_1"/>
<protein>
    <submittedName>
        <fullName evidence="1">Uncharacterized protein</fullName>
    </submittedName>
</protein>
<keyword evidence="2" id="KW-1185">Reference proteome</keyword>
<dbReference type="EMBL" id="KN832014">
    <property type="protein sequence ID" value="KIN98556.1"/>
    <property type="molecule type" value="Genomic_DNA"/>
</dbReference>
<organism evidence="1 2">
    <name type="scientific">Pisolithus tinctorius Marx 270</name>
    <dbReference type="NCBI Taxonomy" id="870435"/>
    <lineage>
        <taxon>Eukaryota</taxon>
        <taxon>Fungi</taxon>
        <taxon>Dikarya</taxon>
        <taxon>Basidiomycota</taxon>
        <taxon>Agaricomycotina</taxon>
        <taxon>Agaricomycetes</taxon>
        <taxon>Agaricomycetidae</taxon>
        <taxon>Boletales</taxon>
        <taxon>Sclerodermatineae</taxon>
        <taxon>Pisolithaceae</taxon>
        <taxon>Pisolithus</taxon>
    </lineage>
</organism>
<accession>A0A0C3JLW6</accession>
<gene>
    <name evidence="1" type="ORF">M404DRAFT_1005230</name>
</gene>